<evidence type="ECO:0000313" key="2">
    <source>
        <dbReference type="Proteomes" id="UP000619545"/>
    </source>
</evidence>
<accession>A0A832THV7</accession>
<name>A0A832THV7_9EURY</name>
<comment type="caution">
    <text evidence="1">The sequence shown here is derived from an EMBL/GenBank/DDBJ whole genome shotgun (WGS) entry which is preliminary data.</text>
</comment>
<proteinExistence type="predicted"/>
<dbReference type="EMBL" id="DUJS01000004">
    <property type="protein sequence ID" value="HII70438.1"/>
    <property type="molecule type" value="Genomic_DNA"/>
</dbReference>
<dbReference type="Proteomes" id="UP000619545">
    <property type="component" value="Unassembled WGS sequence"/>
</dbReference>
<protein>
    <submittedName>
        <fullName evidence="1">Uncharacterized protein</fullName>
    </submittedName>
</protein>
<dbReference type="AlphaFoldDB" id="A0A832THV7"/>
<dbReference type="RefSeq" id="WP_148679492.1">
    <property type="nucleotide sequence ID" value="NZ_DUJS01000004.1"/>
</dbReference>
<reference evidence="1" key="1">
    <citation type="journal article" date="2020" name="bioRxiv">
        <title>A rank-normalized archaeal taxonomy based on genome phylogeny resolves widespread incomplete and uneven classifications.</title>
        <authorList>
            <person name="Rinke C."/>
            <person name="Chuvochina M."/>
            <person name="Mussig A.J."/>
            <person name="Chaumeil P.-A."/>
            <person name="Waite D.W."/>
            <person name="Whitman W.B."/>
            <person name="Parks D.H."/>
            <person name="Hugenholtz P."/>
        </authorList>
    </citation>
    <scope>NUCLEOTIDE SEQUENCE</scope>
    <source>
        <strain evidence="1">UBA8853</strain>
    </source>
</reference>
<gene>
    <name evidence="1" type="ORF">HA336_04310</name>
</gene>
<sequence>MTAEHTTEEVISDLSNRVREELDPVELSNEVKRELERFAVNFRSRYYRRLRDAGIDVDEYRWVVEAVCKTVERALEDVDWRLGYVAERGVRKVLEELEKHLKLGEE</sequence>
<organism evidence="1 2">
    <name type="scientific">Methanopyrus kandleri</name>
    <dbReference type="NCBI Taxonomy" id="2320"/>
    <lineage>
        <taxon>Archaea</taxon>
        <taxon>Methanobacteriati</taxon>
        <taxon>Methanobacteriota</taxon>
        <taxon>Methanomada group</taxon>
        <taxon>Methanopyri</taxon>
        <taxon>Methanopyrales</taxon>
        <taxon>Methanopyraceae</taxon>
        <taxon>Methanopyrus</taxon>
    </lineage>
</organism>
<dbReference type="GeneID" id="41583388"/>
<evidence type="ECO:0000313" key="1">
    <source>
        <dbReference type="EMBL" id="HII70438.1"/>
    </source>
</evidence>